<gene>
    <name evidence="5" type="ORF">FRZ61_02670</name>
</gene>
<dbReference type="InterPro" id="IPR036291">
    <property type="entry name" value="NAD(P)-bd_dom_sf"/>
</dbReference>
<evidence type="ECO:0000256" key="1">
    <source>
        <dbReference type="ARBA" id="ARBA00006484"/>
    </source>
</evidence>
<dbReference type="OrthoDB" id="9795647at2"/>
<dbReference type="KEGG" id="hadh:FRZ61_02670"/>
<accession>A0A5J6MW08</accession>
<sequence length="257" mass="26432">MNVKDKIALVTGAASGLGLATARKLVSAGAKVLCLDLGEDRLRAAVADLGNKALAHATDVADEEAVREAVALAVRHFGTVHIAVNCAGVVDAARTISKGKTFPTATWDKVVGINLTGSYNVIKHAALAMERNEPDAEGGERGVIVNTASGAAWQGQVGQAAYSASKAGVMGLTLPVARDLATVGIRVVSIAPGMFDTAMASGLPPNILSGIVDKMILFPNRLGRPDEFAGLVLHIAENAYLNATTITIDGGARISTR</sequence>
<dbReference type="SMART" id="SM00822">
    <property type="entry name" value="PKS_KR"/>
    <property type="match status" value="1"/>
</dbReference>
<evidence type="ECO:0000313" key="5">
    <source>
        <dbReference type="EMBL" id="QEX20350.1"/>
    </source>
</evidence>
<dbReference type="Pfam" id="PF00106">
    <property type="entry name" value="adh_short"/>
    <property type="match status" value="1"/>
</dbReference>
<dbReference type="GO" id="GO:0016491">
    <property type="term" value="F:oxidoreductase activity"/>
    <property type="evidence" value="ECO:0007669"/>
    <property type="project" value="UniProtKB-KW"/>
</dbReference>
<evidence type="ECO:0000313" key="6">
    <source>
        <dbReference type="Proteomes" id="UP000325797"/>
    </source>
</evidence>
<reference evidence="5 6" key="1">
    <citation type="submission" date="2019-08" db="EMBL/GenBank/DDBJ databases">
        <title>Hyperibacter terrae gen. nov., sp. nov. and Hyperibacter viscosus sp. nov., two new members in the family Rhodospirillaceae isolated from the rhizosphere of Hypericum perforatum.</title>
        <authorList>
            <person name="Noviana Z."/>
        </authorList>
    </citation>
    <scope>NUCLEOTIDE SEQUENCE [LARGE SCALE GENOMIC DNA]</scope>
    <source>
        <strain evidence="5 6">R5959</strain>
    </source>
</reference>
<dbReference type="InterPro" id="IPR057326">
    <property type="entry name" value="KR_dom"/>
</dbReference>
<dbReference type="PRINTS" id="PR00080">
    <property type="entry name" value="SDRFAMILY"/>
</dbReference>
<comment type="similarity">
    <text evidence="1 3">Belongs to the short-chain dehydrogenases/reductases (SDR) family.</text>
</comment>
<dbReference type="Proteomes" id="UP000325797">
    <property type="component" value="Chromosome"/>
</dbReference>
<dbReference type="FunFam" id="3.40.50.720:FF:000173">
    <property type="entry name" value="3-oxoacyl-[acyl-carrier protein] reductase"/>
    <property type="match status" value="1"/>
</dbReference>
<protein>
    <submittedName>
        <fullName evidence="5">3-hydroxyacyl-CoA dehydrogenase</fullName>
    </submittedName>
</protein>
<keyword evidence="6" id="KW-1185">Reference proteome</keyword>
<dbReference type="Gene3D" id="3.40.50.720">
    <property type="entry name" value="NAD(P)-binding Rossmann-like Domain"/>
    <property type="match status" value="1"/>
</dbReference>
<dbReference type="PANTHER" id="PTHR43658:SF8">
    <property type="entry name" value="17-BETA-HYDROXYSTEROID DEHYDROGENASE 14-RELATED"/>
    <property type="match status" value="1"/>
</dbReference>
<feature type="domain" description="Ketoreductase" evidence="4">
    <location>
        <begin position="6"/>
        <end position="191"/>
    </location>
</feature>
<dbReference type="EMBL" id="CP042582">
    <property type="protein sequence ID" value="QEX20350.1"/>
    <property type="molecule type" value="Genomic_DNA"/>
</dbReference>
<name>A0A5J6MW08_9PROT</name>
<dbReference type="SUPFAM" id="SSF51735">
    <property type="entry name" value="NAD(P)-binding Rossmann-fold domains"/>
    <property type="match status" value="1"/>
</dbReference>
<evidence type="ECO:0000256" key="2">
    <source>
        <dbReference type="ARBA" id="ARBA00023002"/>
    </source>
</evidence>
<dbReference type="PRINTS" id="PR00081">
    <property type="entry name" value="GDHRDH"/>
</dbReference>
<dbReference type="InterPro" id="IPR020904">
    <property type="entry name" value="Sc_DH/Rdtase_CS"/>
</dbReference>
<keyword evidence="2" id="KW-0560">Oxidoreductase</keyword>
<dbReference type="PROSITE" id="PS00061">
    <property type="entry name" value="ADH_SHORT"/>
    <property type="match status" value="1"/>
</dbReference>
<dbReference type="InterPro" id="IPR002347">
    <property type="entry name" value="SDR_fam"/>
</dbReference>
<dbReference type="AlphaFoldDB" id="A0A5J6MW08"/>
<evidence type="ECO:0000256" key="3">
    <source>
        <dbReference type="RuleBase" id="RU000363"/>
    </source>
</evidence>
<evidence type="ECO:0000259" key="4">
    <source>
        <dbReference type="SMART" id="SM00822"/>
    </source>
</evidence>
<organism evidence="5 6">
    <name type="scientific">Hypericibacter adhaerens</name>
    <dbReference type="NCBI Taxonomy" id="2602016"/>
    <lineage>
        <taxon>Bacteria</taxon>
        <taxon>Pseudomonadati</taxon>
        <taxon>Pseudomonadota</taxon>
        <taxon>Alphaproteobacteria</taxon>
        <taxon>Rhodospirillales</taxon>
        <taxon>Dongiaceae</taxon>
        <taxon>Hypericibacter</taxon>
    </lineage>
</organism>
<dbReference type="PANTHER" id="PTHR43658">
    <property type="entry name" value="SHORT-CHAIN DEHYDROGENASE/REDUCTASE"/>
    <property type="match status" value="1"/>
</dbReference>
<dbReference type="RefSeq" id="WP_151114591.1">
    <property type="nucleotide sequence ID" value="NZ_CP042582.1"/>
</dbReference>
<proteinExistence type="inferred from homology"/>